<dbReference type="InterPro" id="IPR029055">
    <property type="entry name" value="Ntn_hydrolases_N"/>
</dbReference>
<comment type="cofactor">
    <cofactor evidence="6">
        <name>Ca(2+)</name>
        <dbReference type="ChEBI" id="CHEBI:29108"/>
    </cofactor>
    <text evidence="6">Binds 1 Ca(2+) ion per dimer.</text>
</comment>
<feature type="binding site" evidence="6">
    <location>
        <position position="246"/>
    </location>
    <ligand>
        <name>Ca(2+)</name>
        <dbReference type="ChEBI" id="CHEBI:29108"/>
    </ligand>
</feature>
<evidence type="ECO:0000256" key="1">
    <source>
        <dbReference type="ARBA" id="ARBA00006586"/>
    </source>
</evidence>
<evidence type="ECO:0000256" key="2">
    <source>
        <dbReference type="ARBA" id="ARBA00022801"/>
    </source>
</evidence>
<dbReference type="PANTHER" id="PTHR34218">
    <property type="entry name" value="PEPTIDASE S45 PENICILLIN AMIDASE"/>
    <property type="match status" value="1"/>
</dbReference>
<feature type="binding site" evidence="6">
    <location>
        <position position="400"/>
    </location>
    <ligand>
        <name>Ca(2+)</name>
        <dbReference type="ChEBI" id="CHEBI:29108"/>
    </ligand>
</feature>
<dbReference type="PANTHER" id="PTHR34218:SF4">
    <property type="entry name" value="ACYL-HOMOSERINE LACTONE ACYLASE QUIP"/>
    <property type="match status" value="1"/>
</dbReference>
<name>F0BCN6_9XANT</name>
<dbReference type="GO" id="GO:0017000">
    <property type="term" value="P:antibiotic biosynthetic process"/>
    <property type="evidence" value="ECO:0007669"/>
    <property type="project" value="InterPro"/>
</dbReference>
<feature type="active site" description="Nucleophile" evidence="5">
    <location>
        <position position="325"/>
    </location>
</feature>
<dbReference type="InterPro" id="IPR014395">
    <property type="entry name" value="Pen/GL7ACA/AHL_acylase"/>
</dbReference>
<keyword evidence="2" id="KW-0378">Hydrolase</keyword>
<dbReference type="InterPro" id="IPR023343">
    <property type="entry name" value="Penicillin_amidase_dom1"/>
</dbReference>
<evidence type="ECO:0000256" key="4">
    <source>
        <dbReference type="ARBA" id="ARBA00038735"/>
    </source>
</evidence>
<evidence type="ECO:0000256" key="5">
    <source>
        <dbReference type="PIRSR" id="PIRSR001227-1"/>
    </source>
</evidence>
<comment type="subunit">
    <text evidence="4">Heterodimer of an alpha subunit and a beta subunit processed from the same precursor.</text>
</comment>
<dbReference type="GO" id="GO:0046872">
    <property type="term" value="F:metal ion binding"/>
    <property type="evidence" value="ECO:0007669"/>
    <property type="project" value="UniProtKB-KW"/>
</dbReference>
<protein>
    <submittedName>
        <fullName evidence="7">Penicilin amidase</fullName>
    </submittedName>
</protein>
<keyword evidence="3" id="KW-0865">Zymogen</keyword>
<accession>F0BCN6</accession>
<dbReference type="InterPro" id="IPR002692">
    <property type="entry name" value="S45"/>
</dbReference>
<dbReference type="InterPro" id="IPR043146">
    <property type="entry name" value="Penicillin_amidase_N_B-knob"/>
</dbReference>
<evidence type="ECO:0000313" key="8">
    <source>
        <dbReference type="Proteomes" id="UP000003299"/>
    </source>
</evidence>
<proteinExistence type="inferred from homology"/>
<dbReference type="Pfam" id="PF01804">
    <property type="entry name" value="Penicil_amidase"/>
    <property type="match status" value="1"/>
</dbReference>
<dbReference type="Gene3D" id="2.30.120.10">
    <property type="match status" value="1"/>
</dbReference>
<evidence type="ECO:0000256" key="6">
    <source>
        <dbReference type="PIRSR" id="PIRSR001227-2"/>
    </source>
</evidence>
<feature type="binding site" evidence="6">
    <location>
        <position position="397"/>
    </location>
    <ligand>
        <name>Ca(2+)</name>
        <dbReference type="ChEBI" id="CHEBI:29108"/>
    </ligand>
</feature>
<dbReference type="MEROPS" id="S45.003"/>
<dbReference type="Gene3D" id="3.60.20.10">
    <property type="entry name" value="Glutamine Phosphoribosylpyrophosphate, subunit 1, domain 1"/>
    <property type="match status" value="1"/>
</dbReference>
<dbReference type="InterPro" id="IPR043147">
    <property type="entry name" value="Penicillin_amidase_A-knob"/>
</dbReference>
<dbReference type="eggNOG" id="COG2366">
    <property type="taxonomic scope" value="Bacteria"/>
</dbReference>
<comment type="similarity">
    <text evidence="1">Belongs to the peptidase S45 family.</text>
</comment>
<keyword evidence="6" id="KW-0479">Metal-binding</keyword>
<evidence type="ECO:0000256" key="3">
    <source>
        <dbReference type="ARBA" id="ARBA00023145"/>
    </source>
</evidence>
<reference evidence="7 8" key="1">
    <citation type="journal article" date="2011" name="BMC Genomics">
        <title>Comparative genomics reveals diversity among xanthomonads infecting tomato and pepper.</title>
        <authorList>
            <person name="Potnis N."/>
            <person name="Krasileva K."/>
            <person name="Chow V."/>
            <person name="Almeida N.F."/>
            <person name="Patil P.B."/>
            <person name="Ryan R.P."/>
            <person name="Sharlach M."/>
            <person name="Behlau F."/>
            <person name="Dow J.M."/>
            <person name="Momol M.T."/>
            <person name="White F.F."/>
            <person name="Preston J.F."/>
            <person name="Vinatzer B.A."/>
            <person name="Koebnik R."/>
            <person name="Setubal J.C."/>
            <person name="Norman D.J."/>
            <person name="Staskawicz B.J."/>
            <person name="Jones J.B."/>
        </authorList>
    </citation>
    <scope>NUCLEOTIDE SEQUENCE [LARGE SCALE GENOMIC DNA]</scope>
    <source>
        <strain evidence="7 8">ATCC 35937</strain>
    </source>
</reference>
<organism evidence="7 8">
    <name type="scientific">Xanthomonas vesicatoria ATCC 35937</name>
    <dbReference type="NCBI Taxonomy" id="925775"/>
    <lineage>
        <taxon>Bacteria</taxon>
        <taxon>Pseudomonadati</taxon>
        <taxon>Pseudomonadota</taxon>
        <taxon>Gammaproteobacteria</taxon>
        <taxon>Lysobacterales</taxon>
        <taxon>Lysobacteraceae</taxon>
        <taxon>Xanthomonas</taxon>
    </lineage>
</organism>
<dbReference type="Gene3D" id="1.10.1400.10">
    <property type="match status" value="1"/>
</dbReference>
<dbReference type="Gene3D" id="1.10.439.10">
    <property type="entry name" value="Penicillin Amidohydrolase, domain 1"/>
    <property type="match status" value="1"/>
</dbReference>
<dbReference type="EMBL" id="AEQV01000055">
    <property type="protein sequence ID" value="EGD09772.1"/>
    <property type="molecule type" value="Genomic_DNA"/>
</dbReference>
<dbReference type="SUPFAM" id="SSF56235">
    <property type="entry name" value="N-terminal nucleophile aminohydrolases (Ntn hydrolases)"/>
    <property type="match status" value="1"/>
</dbReference>
<gene>
    <name evidence="7" type="ORF">XVE_1864</name>
</gene>
<dbReference type="Proteomes" id="UP000003299">
    <property type="component" value="Unassembled WGS sequence"/>
</dbReference>
<dbReference type="CDD" id="cd03747">
    <property type="entry name" value="Ntn_PGA_like"/>
    <property type="match status" value="1"/>
</dbReference>
<dbReference type="PIRSF" id="PIRSF001227">
    <property type="entry name" value="Pen_acylase"/>
    <property type="match status" value="1"/>
</dbReference>
<evidence type="ECO:0000313" key="7">
    <source>
        <dbReference type="EMBL" id="EGD09772.1"/>
    </source>
</evidence>
<dbReference type="AlphaFoldDB" id="F0BCN6"/>
<dbReference type="GO" id="GO:0016811">
    <property type="term" value="F:hydrolase activity, acting on carbon-nitrogen (but not peptide) bonds, in linear amides"/>
    <property type="evidence" value="ECO:0007669"/>
    <property type="project" value="InterPro"/>
</dbReference>
<sequence length="863" mass="94767">MHAARRADLRPLLQPGAIAASLIRLMRRAFCNWRKHRLPMLHATVLPVSSRHDVRHLPFCIHKASSMLHTTHRWALCLLLSSVSLHGTAAPAHTSMTVAGLEQPAQIRVDRWGVAHVYARTDGDAFFVQGFNVARDRLFQLDLLRRKGLGHLAEAFGPGYVAQDRAARLFLYRGDMAAEWASYGPDARAAVTRFVDGINAYIDWLSTQPQALPYEFRRFDYAPEKWRPEDVLRIRTTGLSRNVKSEVARAKVACKASLSVDAIRLKLQPAWTTSVPDGLDPCLPEQVLKVYELATQAPRLSAGTAPAVALAEPLRNEELAAAEGSNNWVIAPHKSATGHAVLADDPHRAYSVPSLRYFVHLSSPGMDIVGAGEPTAPGVAIGHNRTSAFGLTIFNIDQEDLYVYRLNPADHASYWYQGHWEPMQTQRESIAVRNGKPVPVELQFTRHGPVIYVDADKHIAYAIRSVWSQPGTAPYLGSLRYLRSASFEQFKDALAHWGAPSVNQVYADVHGTIGWATAGMVPRREHSDGLLPVPGDGRDEWNGFWNSNVLPSSKNPASGFITTSNEMNLPGGDPSLARKIGFEWANDARHARITQVLAQLPKVTLQDSEQLQNDQVSLLAQRLVALIQPLHAQDPATSAALALLRKWDGNVSASSAAAALEEVWFSNYLGAAYKALVLRPAEAATFGMPDAAVLMEALEHPGAAFGPDPAARRDQLLLESLRSAYQSLVDRQGPDPAQWQWGKLHTNTVTHAMSAALGSERARLDVGPFAKGGSPYTPNQSSYDPTDFRQTIGPSARLIIDLGDWDNSRAVNYPGQSGDPASPHYRDLAPMWLQGKYFPLLYTRAAVEAATEQVFDLVPAAAR</sequence>
<dbReference type="KEGG" id="xve:BJD12_12730"/>
<comment type="caution">
    <text evidence="7">The sequence shown here is derived from an EMBL/GenBank/DDBJ whole genome shotgun (WGS) entry which is preliminary data.</text>
</comment>
<keyword evidence="6" id="KW-0106">Calcium</keyword>